<evidence type="ECO:0000256" key="5">
    <source>
        <dbReference type="SAM" id="Phobius"/>
    </source>
</evidence>
<dbReference type="InterPro" id="IPR002810">
    <property type="entry name" value="NfeD-like_C"/>
</dbReference>
<dbReference type="AlphaFoldDB" id="A0A519BD52"/>
<dbReference type="InterPro" id="IPR052165">
    <property type="entry name" value="Membrane_assoc_protease"/>
</dbReference>
<gene>
    <name evidence="7" type="ORF">EVJ47_02725</name>
</gene>
<protein>
    <recommendedName>
        <fullName evidence="6">NfeD-like C-terminal domain-containing protein</fullName>
    </recommendedName>
</protein>
<dbReference type="EMBL" id="SGBD01000001">
    <property type="protein sequence ID" value="RZD15200.1"/>
    <property type="molecule type" value="Genomic_DNA"/>
</dbReference>
<dbReference type="GO" id="GO:0016020">
    <property type="term" value="C:membrane"/>
    <property type="evidence" value="ECO:0007669"/>
    <property type="project" value="UniProtKB-SubCell"/>
</dbReference>
<evidence type="ECO:0000256" key="1">
    <source>
        <dbReference type="ARBA" id="ARBA00004141"/>
    </source>
</evidence>
<accession>A0A519BD52</accession>
<dbReference type="Gene3D" id="2.40.50.140">
    <property type="entry name" value="Nucleic acid-binding proteins"/>
    <property type="match status" value="1"/>
</dbReference>
<evidence type="ECO:0000259" key="6">
    <source>
        <dbReference type="Pfam" id="PF01957"/>
    </source>
</evidence>
<reference evidence="7 8" key="1">
    <citation type="submission" date="2019-01" db="EMBL/GenBank/DDBJ databases">
        <title>Insights into ecological role of a new deltaproteobacterial order Candidatus Sinidesulfobacterales (Sva0485) by metagenomics and metatranscriptomics.</title>
        <authorList>
            <person name="Tan S."/>
            <person name="Liu J."/>
            <person name="Fang Y."/>
            <person name="Hedlund B.P."/>
            <person name="Lian Z.H."/>
            <person name="Huang L.Y."/>
            <person name="Li J.T."/>
            <person name="Huang L.N."/>
            <person name="Li W.J."/>
            <person name="Jiang H.C."/>
            <person name="Dong H.L."/>
            <person name="Shu W.S."/>
        </authorList>
    </citation>
    <scope>NUCLEOTIDE SEQUENCE [LARGE SCALE GENOMIC DNA]</scope>
    <source>
        <strain evidence="7">AP3</strain>
    </source>
</reference>
<dbReference type="Pfam" id="PF01957">
    <property type="entry name" value="NfeD"/>
    <property type="match status" value="1"/>
</dbReference>
<evidence type="ECO:0000313" key="8">
    <source>
        <dbReference type="Proteomes" id="UP000320813"/>
    </source>
</evidence>
<dbReference type="PANTHER" id="PTHR33507:SF4">
    <property type="entry name" value="NODULATION COMPETITIVENESS PROTEIN NFED"/>
    <property type="match status" value="1"/>
</dbReference>
<comment type="caution">
    <text evidence="7">The sequence shown here is derived from an EMBL/GenBank/DDBJ whole genome shotgun (WGS) entry which is preliminary data.</text>
</comment>
<dbReference type="Proteomes" id="UP000320813">
    <property type="component" value="Unassembled WGS sequence"/>
</dbReference>
<evidence type="ECO:0000256" key="3">
    <source>
        <dbReference type="ARBA" id="ARBA00022989"/>
    </source>
</evidence>
<feature type="transmembrane region" description="Helical" evidence="5">
    <location>
        <begin position="6"/>
        <end position="22"/>
    </location>
</feature>
<organism evidence="7 8">
    <name type="scientific">Candidatus Acidulodesulfobacterium ferriphilum</name>
    <dbReference type="NCBI Taxonomy" id="2597223"/>
    <lineage>
        <taxon>Bacteria</taxon>
        <taxon>Deltaproteobacteria</taxon>
        <taxon>Candidatus Acidulodesulfobacterales</taxon>
        <taxon>Candidatus Acidulodesulfobacterium</taxon>
    </lineage>
</organism>
<name>A0A519BD52_9DELT</name>
<sequence>MVYFADVLIFLAFIFVITDFFAMSYGVFTAAGAIFFVVGTVILFSVMPAVPGFFIRIVLPTYITLTVFVSIFIYLGYKAYRTKVKVGGATLINEVGEVTRDIKAGGEGKILINGELWTAYSDYEILKDSKAVIIDIDSRLRLRVKPFETIK</sequence>
<feature type="domain" description="NfeD-like C-terminal" evidence="6">
    <location>
        <begin position="90"/>
        <end position="146"/>
    </location>
</feature>
<keyword evidence="3 5" id="KW-1133">Transmembrane helix</keyword>
<keyword evidence="4 5" id="KW-0472">Membrane</keyword>
<dbReference type="PANTHER" id="PTHR33507">
    <property type="entry name" value="INNER MEMBRANE PROTEIN YBBJ"/>
    <property type="match status" value="1"/>
</dbReference>
<evidence type="ECO:0000256" key="2">
    <source>
        <dbReference type="ARBA" id="ARBA00022692"/>
    </source>
</evidence>
<evidence type="ECO:0000256" key="4">
    <source>
        <dbReference type="ARBA" id="ARBA00023136"/>
    </source>
</evidence>
<proteinExistence type="predicted"/>
<feature type="transmembrane region" description="Helical" evidence="5">
    <location>
        <begin position="53"/>
        <end position="75"/>
    </location>
</feature>
<keyword evidence="2 5" id="KW-0812">Transmembrane</keyword>
<dbReference type="SUPFAM" id="SSF141322">
    <property type="entry name" value="NfeD domain-like"/>
    <property type="match status" value="1"/>
</dbReference>
<comment type="subcellular location">
    <subcellularLocation>
        <location evidence="1">Membrane</location>
        <topology evidence="1">Multi-pass membrane protein</topology>
    </subcellularLocation>
</comment>
<evidence type="ECO:0000313" key="7">
    <source>
        <dbReference type="EMBL" id="RZD15200.1"/>
    </source>
</evidence>
<dbReference type="InterPro" id="IPR012340">
    <property type="entry name" value="NA-bd_OB-fold"/>
</dbReference>